<evidence type="ECO:0000256" key="6">
    <source>
        <dbReference type="ARBA" id="ARBA00022679"/>
    </source>
</evidence>
<keyword evidence="10 11" id="KW-0472">Membrane</keyword>
<evidence type="ECO:0000256" key="3">
    <source>
        <dbReference type="ARBA" id="ARBA00011071"/>
    </source>
</evidence>
<protein>
    <recommendedName>
        <fullName evidence="11">GPI mannosyltransferase 1</fullName>
        <ecNumber evidence="11">2.4.1.-</ecNumber>
    </recommendedName>
    <alternativeName>
        <fullName evidence="11">GPI mannosyltransferase I</fullName>
    </alternativeName>
</protein>
<comment type="caution">
    <text evidence="11">Lacks conserved residue(s) required for the propagation of feature annotation.</text>
</comment>
<dbReference type="GO" id="GO:0004376">
    <property type="term" value="F:GPI mannosyltransferase activity"/>
    <property type="evidence" value="ECO:0007669"/>
    <property type="project" value="InterPro"/>
</dbReference>
<keyword evidence="9 11" id="KW-1133">Transmembrane helix</keyword>
<reference evidence="12 13" key="1">
    <citation type="journal article" date="2020" name="Mol. Plant">
        <title>The Chromosome-Based Rubber Tree Genome Provides New Insights into Spurge Genome Evolution and Rubber Biosynthesis.</title>
        <authorList>
            <person name="Liu J."/>
            <person name="Shi C."/>
            <person name="Shi C.C."/>
            <person name="Li W."/>
            <person name="Zhang Q.J."/>
            <person name="Zhang Y."/>
            <person name="Li K."/>
            <person name="Lu H.F."/>
            <person name="Shi C."/>
            <person name="Zhu S.T."/>
            <person name="Xiao Z.Y."/>
            <person name="Nan H."/>
            <person name="Yue Y."/>
            <person name="Zhu X.G."/>
            <person name="Wu Y."/>
            <person name="Hong X.N."/>
            <person name="Fan G.Y."/>
            <person name="Tong Y."/>
            <person name="Zhang D."/>
            <person name="Mao C.L."/>
            <person name="Liu Y.L."/>
            <person name="Hao S.J."/>
            <person name="Liu W.Q."/>
            <person name="Lv M.Q."/>
            <person name="Zhang H.B."/>
            <person name="Liu Y."/>
            <person name="Hu-Tang G.R."/>
            <person name="Wang J.P."/>
            <person name="Wang J.H."/>
            <person name="Sun Y.H."/>
            <person name="Ni S.B."/>
            <person name="Chen W.B."/>
            <person name="Zhang X.C."/>
            <person name="Jiao Y.N."/>
            <person name="Eichler E.E."/>
            <person name="Li G.H."/>
            <person name="Liu X."/>
            <person name="Gao L.Z."/>
        </authorList>
    </citation>
    <scope>NUCLEOTIDE SEQUENCE [LARGE SCALE GENOMIC DNA]</scope>
    <source>
        <strain evidence="13">cv. GT1</strain>
        <tissue evidence="12">Leaf</tissue>
    </source>
</reference>
<accession>A0A6A6M5Y9</accession>
<evidence type="ECO:0000313" key="13">
    <source>
        <dbReference type="Proteomes" id="UP000467840"/>
    </source>
</evidence>
<dbReference type="AlphaFoldDB" id="A0A6A6M5Y9"/>
<comment type="similarity">
    <text evidence="3 11">Belongs to the PIGM family.</text>
</comment>
<dbReference type="EMBL" id="JAAGAX010000006">
    <property type="protein sequence ID" value="KAF2309092.1"/>
    <property type="molecule type" value="Genomic_DNA"/>
</dbReference>
<dbReference type="GO" id="GO:0051751">
    <property type="term" value="F:alpha-1,4-mannosyltransferase activity"/>
    <property type="evidence" value="ECO:0007669"/>
    <property type="project" value="InterPro"/>
</dbReference>
<dbReference type="InterPro" id="IPR007704">
    <property type="entry name" value="PIG-M"/>
</dbReference>
<comment type="function">
    <text evidence="11">Catalytic subunit of the glycosylphosphatidylinositol-mannosyltransferase I complex which catalyzes the transfer of the first mannose, via an alpha-1,4 bond from a dolichol-phosphate-mannose (Dol-P-Man) to the glucosaminyl acyl phosphatidylinositol (GlcN-(acyl)PI) intermediate to generate alpha-D-Man-(1-&gt;4)-alpha-D-GlcN-(1-&gt;6)-(1-radyl,2-acyl-sn-glycero-3-phospho)-2-acyl-inositol and participates in the sixth step of the glycosylphosphatidylinositol-anchor biosynthesis.</text>
</comment>
<evidence type="ECO:0000256" key="10">
    <source>
        <dbReference type="ARBA" id="ARBA00023136"/>
    </source>
</evidence>
<dbReference type="GO" id="GO:1990529">
    <property type="term" value="C:glycosylphosphatidylinositol-mannosyltransferase I complex"/>
    <property type="evidence" value="ECO:0007669"/>
    <property type="project" value="TreeGrafter"/>
</dbReference>
<feature type="transmembrane region" description="Helical" evidence="11">
    <location>
        <begin position="84"/>
        <end position="100"/>
    </location>
</feature>
<evidence type="ECO:0000256" key="4">
    <source>
        <dbReference type="ARBA" id="ARBA00022502"/>
    </source>
</evidence>
<name>A0A6A6M5Y9_HEVBR</name>
<keyword evidence="4 11" id="KW-0337">GPI-anchor biosynthesis</keyword>
<keyword evidence="5 11" id="KW-0328">Glycosyltransferase</keyword>
<dbReference type="UniPathway" id="UPA00196"/>
<evidence type="ECO:0000256" key="8">
    <source>
        <dbReference type="ARBA" id="ARBA00022824"/>
    </source>
</evidence>
<keyword evidence="13" id="KW-1185">Reference proteome</keyword>
<keyword evidence="7 11" id="KW-0812">Transmembrane</keyword>
<dbReference type="PANTHER" id="PTHR12886">
    <property type="entry name" value="PIG-M MANNOSYLTRANSFERASE"/>
    <property type="match status" value="1"/>
</dbReference>
<keyword evidence="6 11" id="KW-0808">Transferase</keyword>
<evidence type="ECO:0000256" key="7">
    <source>
        <dbReference type="ARBA" id="ARBA00022692"/>
    </source>
</evidence>
<evidence type="ECO:0000256" key="2">
    <source>
        <dbReference type="ARBA" id="ARBA00004687"/>
    </source>
</evidence>
<comment type="subcellular location">
    <subcellularLocation>
        <location evidence="1 11">Endoplasmic reticulum membrane</location>
        <topology evidence="1 11">Multi-pass membrane protein</topology>
    </subcellularLocation>
</comment>
<dbReference type="PANTHER" id="PTHR12886:SF0">
    <property type="entry name" value="GPI MANNOSYLTRANSFERASE 1"/>
    <property type="match status" value="1"/>
</dbReference>
<evidence type="ECO:0000256" key="5">
    <source>
        <dbReference type="ARBA" id="ARBA00022676"/>
    </source>
</evidence>
<dbReference type="GO" id="GO:0005789">
    <property type="term" value="C:endoplasmic reticulum membrane"/>
    <property type="evidence" value="ECO:0007669"/>
    <property type="project" value="UniProtKB-SubCell"/>
</dbReference>
<organism evidence="12 13">
    <name type="scientific">Hevea brasiliensis</name>
    <name type="common">Para rubber tree</name>
    <name type="synonym">Siphonia brasiliensis</name>
    <dbReference type="NCBI Taxonomy" id="3981"/>
    <lineage>
        <taxon>Eukaryota</taxon>
        <taxon>Viridiplantae</taxon>
        <taxon>Streptophyta</taxon>
        <taxon>Embryophyta</taxon>
        <taxon>Tracheophyta</taxon>
        <taxon>Spermatophyta</taxon>
        <taxon>Magnoliopsida</taxon>
        <taxon>eudicotyledons</taxon>
        <taxon>Gunneridae</taxon>
        <taxon>Pentapetalae</taxon>
        <taxon>rosids</taxon>
        <taxon>fabids</taxon>
        <taxon>Malpighiales</taxon>
        <taxon>Euphorbiaceae</taxon>
        <taxon>Crotonoideae</taxon>
        <taxon>Micrandreae</taxon>
        <taxon>Hevea</taxon>
    </lineage>
</organism>
<feature type="transmembrane region" description="Helical" evidence="11">
    <location>
        <begin position="107"/>
        <end position="133"/>
    </location>
</feature>
<evidence type="ECO:0000256" key="1">
    <source>
        <dbReference type="ARBA" id="ARBA00004477"/>
    </source>
</evidence>
<sequence>MEVRYTDVDYLVFSDAASLMASGESPYKRSTYRYSPLLAFLLIPNSIIHRSWGKFLFSALDLLVGLFIHNILKRRKVPEDLCLYSVMVWLLNPFTFTIGTRGNCEPIVCAMILWTIICLMDGNVVQAAVWYGLVVHFRIYPIIYALPIVLVLDQCFFQSGQKPLLVNWKSSQQKTSQSTEGPGEFGNHGTVLCLVLLLVAIDTSMEQYEAEVGADSEGVFLVDLSCSSRCVLCFLVVCLEFLVWPRLGVFTDYKLSGYWKTLQDEDGGDIAKKILSDPLVG</sequence>
<dbReference type="GO" id="GO:0006506">
    <property type="term" value="P:GPI anchor biosynthetic process"/>
    <property type="evidence" value="ECO:0007669"/>
    <property type="project" value="UniProtKB-UniPathway"/>
</dbReference>
<comment type="caution">
    <text evidence="12">The sequence shown here is derived from an EMBL/GenBank/DDBJ whole genome shotgun (WGS) entry which is preliminary data.</text>
</comment>
<evidence type="ECO:0000313" key="12">
    <source>
        <dbReference type="EMBL" id="KAF2309092.1"/>
    </source>
</evidence>
<evidence type="ECO:0000256" key="9">
    <source>
        <dbReference type="ARBA" id="ARBA00022989"/>
    </source>
</evidence>
<dbReference type="Pfam" id="PF05007">
    <property type="entry name" value="Mannosyl_trans"/>
    <property type="match status" value="1"/>
</dbReference>
<gene>
    <name evidence="12" type="ORF">GH714_000428</name>
</gene>
<evidence type="ECO:0000256" key="11">
    <source>
        <dbReference type="RuleBase" id="RU365064"/>
    </source>
</evidence>
<proteinExistence type="inferred from homology"/>
<dbReference type="EC" id="2.4.1.-" evidence="11"/>
<dbReference type="Proteomes" id="UP000467840">
    <property type="component" value="Chromosome 14"/>
</dbReference>
<keyword evidence="8 11" id="KW-0256">Endoplasmic reticulum</keyword>
<comment type="pathway">
    <text evidence="2 11">Glycolipid biosynthesis; glycosylphosphatidylinositol-anchor biosynthesis.</text>
</comment>